<dbReference type="EMBL" id="AATQ01000046">
    <property type="protein sequence ID" value="EAU44432.1"/>
    <property type="molecule type" value="Genomic_DNA"/>
</dbReference>
<dbReference type="AlphaFoldDB" id="Q0FJT3"/>
<dbReference type="InterPro" id="IPR008920">
    <property type="entry name" value="TF_FadR/GntR_C"/>
</dbReference>
<keyword evidence="1" id="KW-0805">Transcription regulation</keyword>
<evidence type="ECO:0000256" key="3">
    <source>
        <dbReference type="ARBA" id="ARBA00023163"/>
    </source>
</evidence>
<evidence type="ECO:0000313" key="5">
    <source>
        <dbReference type="EMBL" id="EAU44432.1"/>
    </source>
</evidence>
<protein>
    <submittedName>
        <fullName evidence="5">Putative gntR-family transcriptional regulator</fullName>
    </submittedName>
</protein>
<keyword evidence="6" id="KW-1185">Reference proteome</keyword>
<dbReference type="eggNOG" id="COG1802">
    <property type="taxonomic scope" value="Bacteria"/>
</dbReference>
<evidence type="ECO:0000259" key="4">
    <source>
        <dbReference type="PROSITE" id="PS50949"/>
    </source>
</evidence>
<sequence>MIVDTGNNGALEGLSARDRAYQGVRAGILKGDFPPGSFIEEAMACEVTGVSRSPVREALNRLAAEGYLELHRRRGAMVRALSATELRDLYEVRLMVETHAVRKICRERRALPEELLRLCEAHEAMPAEDLLGCVEINRLFHQALVAAAGNRVLVDVFDGLQAPLSRVAMVSLQQGFGKTEVIEEEHREMIAALSVHDEARALAVVERHLALMPRLQSALSS</sequence>
<dbReference type="PANTHER" id="PTHR43537:SF24">
    <property type="entry name" value="GLUCONATE OPERON TRANSCRIPTIONAL REPRESSOR"/>
    <property type="match status" value="1"/>
</dbReference>
<dbReference type="SMART" id="SM00345">
    <property type="entry name" value="HTH_GNTR"/>
    <property type="match status" value="1"/>
</dbReference>
<evidence type="ECO:0000313" key="6">
    <source>
        <dbReference type="Proteomes" id="UP000006230"/>
    </source>
</evidence>
<accession>Q0FJT3</accession>
<dbReference type="Proteomes" id="UP000006230">
    <property type="component" value="Unassembled WGS sequence"/>
</dbReference>
<dbReference type="InterPro" id="IPR036388">
    <property type="entry name" value="WH-like_DNA-bd_sf"/>
</dbReference>
<keyword evidence="2" id="KW-0238">DNA-binding</keyword>
<dbReference type="GO" id="GO:0003677">
    <property type="term" value="F:DNA binding"/>
    <property type="evidence" value="ECO:0007669"/>
    <property type="project" value="UniProtKB-KW"/>
</dbReference>
<keyword evidence="3" id="KW-0804">Transcription</keyword>
<dbReference type="SMART" id="SM00895">
    <property type="entry name" value="FCD"/>
    <property type="match status" value="1"/>
</dbReference>
<feature type="domain" description="HTH gntR-type" evidence="4">
    <location>
        <begin position="14"/>
        <end position="81"/>
    </location>
</feature>
<dbReference type="RefSeq" id="WP_007799877.1">
    <property type="nucleotide sequence ID" value="NZ_DS022276.1"/>
</dbReference>
<dbReference type="InterPro" id="IPR011711">
    <property type="entry name" value="GntR_C"/>
</dbReference>
<dbReference type="Gene3D" id="1.20.120.530">
    <property type="entry name" value="GntR ligand-binding domain-like"/>
    <property type="match status" value="1"/>
</dbReference>
<reference evidence="5 6" key="1">
    <citation type="journal article" date="2010" name="J. Bacteriol.">
        <title>Genome sequences of Pelagibaca bermudensis HTCC2601T and Maritimibacter alkaliphilus HTCC2654T, the type strains of two marine Roseobacter genera.</title>
        <authorList>
            <person name="Thrash J.C."/>
            <person name="Cho J.C."/>
            <person name="Ferriera S."/>
            <person name="Johnson J."/>
            <person name="Vergin K.L."/>
            <person name="Giovannoni S.J."/>
        </authorList>
    </citation>
    <scope>NUCLEOTIDE SEQUENCE [LARGE SCALE GENOMIC DNA]</scope>
    <source>
        <strain evidence="6">DSM 26914 / JCM 13377 / KCTC 12554 / HTCC2601</strain>
    </source>
</reference>
<comment type="caution">
    <text evidence="5">The sequence shown here is derived from an EMBL/GenBank/DDBJ whole genome shotgun (WGS) entry which is preliminary data.</text>
</comment>
<dbReference type="STRING" id="314265.R2601_23183"/>
<dbReference type="Pfam" id="PF00392">
    <property type="entry name" value="GntR"/>
    <property type="match status" value="1"/>
</dbReference>
<dbReference type="SUPFAM" id="SSF46785">
    <property type="entry name" value="Winged helix' DNA-binding domain"/>
    <property type="match status" value="1"/>
</dbReference>
<dbReference type="PANTHER" id="PTHR43537">
    <property type="entry name" value="TRANSCRIPTIONAL REGULATOR, GNTR FAMILY"/>
    <property type="match status" value="1"/>
</dbReference>
<gene>
    <name evidence="5" type="ORF">R2601_23183</name>
</gene>
<name>Q0FJT3_SALBH</name>
<dbReference type="PROSITE" id="PS50949">
    <property type="entry name" value="HTH_GNTR"/>
    <property type="match status" value="1"/>
</dbReference>
<evidence type="ECO:0000256" key="1">
    <source>
        <dbReference type="ARBA" id="ARBA00023015"/>
    </source>
</evidence>
<dbReference type="Pfam" id="PF07729">
    <property type="entry name" value="FCD"/>
    <property type="match status" value="1"/>
</dbReference>
<organism evidence="5 6">
    <name type="scientific">Salipiger bermudensis (strain DSM 26914 / JCM 13377 / KCTC 12554 / HTCC2601)</name>
    <name type="common">Pelagibaca bermudensis</name>
    <dbReference type="NCBI Taxonomy" id="314265"/>
    <lineage>
        <taxon>Bacteria</taxon>
        <taxon>Pseudomonadati</taxon>
        <taxon>Pseudomonadota</taxon>
        <taxon>Alphaproteobacteria</taxon>
        <taxon>Rhodobacterales</taxon>
        <taxon>Roseobacteraceae</taxon>
        <taxon>Salipiger</taxon>
    </lineage>
</organism>
<dbReference type="GeneID" id="92506301"/>
<dbReference type="Gene3D" id="1.10.10.10">
    <property type="entry name" value="Winged helix-like DNA-binding domain superfamily/Winged helix DNA-binding domain"/>
    <property type="match status" value="1"/>
</dbReference>
<dbReference type="GO" id="GO:0003700">
    <property type="term" value="F:DNA-binding transcription factor activity"/>
    <property type="evidence" value="ECO:0007669"/>
    <property type="project" value="InterPro"/>
</dbReference>
<dbReference type="InterPro" id="IPR036390">
    <property type="entry name" value="WH_DNA-bd_sf"/>
</dbReference>
<dbReference type="CDD" id="cd07377">
    <property type="entry name" value="WHTH_GntR"/>
    <property type="match status" value="1"/>
</dbReference>
<dbReference type="InterPro" id="IPR000524">
    <property type="entry name" value="Tscrpt_reg_HTH_GntR"/>
</dbReference>
<dbReference type="HOGENOM" id="CLU_017584_5_2_5"/>
<proteinExistence type="predicted"/>
<dbReference type="SUPFAM" id="SSF48008">
    <property type="entry name" value="GntR ligand-binding domain-like"/>
    <property type="match status" value="1"/>
</dbReference>
<evidence type="ECO:0000256" key="2">
    <source>
        <dbReference type="ARBA" id="ARBA00023125"/>
    </source>
</evidence>